<organism evidence="9 10">
    <name type="scientific">Bdellovibrio bacteriovorus</name>
    <dbReference type="NCBI Taxonomy" id="959"/>
    <lineage>
        <taxon>Bacteria</taxon>
        <taxon>Pseudomonadati</taxon>
        <taxon>Bdellovibrionota</taxon>
        <taxon>Bdellovibrionia</taxon>
        <taxon>Bdellovibrionales</taxon>
        <taxon>Pseudobdellovibrionaceae</taxon>
        <taxon>Bdellovibrio</taxon>
    </lineage>
</organism>
<evidence type="ECO:0000256" key="6">
    <source>
        <dbReference type="ARBA" id="ARBA00023251"/>
    </source>
</evidence>
<gene>
    <name evidence="9" type="ORF">AZI85_06705</name>
</gene>
<feature type="chain" id="PRO_5007572446" description="beta-lactamase" evidence="7">
    <location>
        <begin position="19"/>
        <end position="273"/>
    </location>
</feature>
<protein>
    <recommendedName>
        <fullName evidence="3">beta-lactamase</fullName>
        <ecNumber evidence="3">3.5.2.6</ecNumber>
    </recommendedName>
</protein>
<dbReference type="InterPro" id="IPR050515">
    <property type="entry name" value="Beta-lactam/transpept"/>
</dbReference>
<sequence>MKLLSLIFAAFVMTACSATSKNSSEKTDQENFFANQKGCFLLYNMKTGMYDKVIGDEECKTRYPACSTFKVPLAVMAFDAKVLKDENQVLKWDGRKDIRPEVNKDHNAKTWMSDSVVWFSQRITPKLGKKKFQKYLNDFDYGNKDISSGITTAWLNPPHKKGLQITAYEQVDFMKKLWTNQLPASERSMELTREITYLETSPNGFKLNGKTGSNFYDKERKVNFGWFIAHVQKDDQEYIAVTNMSDLAPTEGGYGGPRAKQITKDILKSEGLW</sequence>
<evidence type="ECO:0000256" key="3">
    <source>
        <dbReference type="ARBA" id="ARBA00012865"/>
    </source>
</evidence>
<feature type="signal peptide" evidence="7">
    <location>
        <begin position="1"/>
        <end position="18"/>
    </location>
</feature>
<dbReference type="GO" id="GO:0008800">
    <property type="term" value="F:beta-lactamase activity"/>
    <property type="evidence" value="ECO:0007669"/>
    <property type="project" value="UniProtKB-EC"/>
</dbReference>
<dbReference type="PANTHER" id="PTHR30627">
    <property type="entry name" value="PEPTIDOGLYCAN D,D-TRANSPEPTIDASE"/>
    <property type="match status" value="1"/>
</dbReference>
<dbReference type="PROSITE" id="PS51257">
    <property type="entry name" value="PROKAR_LIPOPROTEIN"/>
    <property type="match status" value="1"/>
</dbReference>
<keyword evidence="4 7" id="KW-0732">Signal</keyword>
<comment type="caution">
    <text evidence="9">The sequence shown here is derived from an EMBL/GenBank/DDBJ whole genome shotgun (WGS) entry which is preliminary data.</text>
</comment>
<evidence type="ECO:0000259" key="8">
    <source>
        <dbReference type="Pfam" id="PF00905"/>
    </source>
</evidence>
<dbReference type="GO" id="GO:0046677">
    <property type="term" value="P:response to antibiotic"/>
    <property type="evidence" value="ECO:0007669"/>
    <property type="project" value="UniProtKB-KW"/>
</dbReference>
<dbReference type="GO" id="GO:0071555">
    <property type="term" value="P:cell wall organization"/>
    <property type="evidence" value="ECO:0007669"/>
    <property type="project" value="TreeGrafter"/>
</dbReference>
<evidence type="ECO:0000256" key="4">
    <source>
        <dbReference type="ARBA" id="ARBA00022729"/>
    </source>
</evidence>
<dbReference type="InterPro" id="IPR012338">
    <property type="entry name" value="Beta-lactam/transpept-like"/>
</dbReference>
<keyword evidence="6" id="KW-0046">Antibiotic resistance</keyword>
<dbReference type="Proteomes" id="UP000075391">
    <property type="component" value="Unassembled WGS sequence"/>
</dbReference>
<dbReference type="EC" id="3.5.2.6" evidence="3"/>
<accession>A0A150WFM3</accession>
<evidence type="ECO:0000256" key="1">
    <source>
        <dbReference type="ARBA" id="ARBA00001526"/>
    </source>
</evidence>
<evidence type="ECO:0000313" key="10">
    <source>
        <dbReference type="Proteomes" id="UP000075391"/>
    </source>
</evidence>
<dbReference type="SUPFAM" id="SSF56601">
    <property type="entry name" value="beta-lactamase/transpeptidase-like"/>
    <property type="match status" value="1"/>
</dbReference>
<feature type="domain" description="Penicillin-binding protein transpeptidase" evidence="8">
    <location>
        <begin position="38"/>
        <end position="268"/>
    </location>
</feature>
<evidence type="ECO:0000256" key="2">
    <source>
        <dbReference type="ARBA" id="ARBA00007898"/>
    </source>
</evidence>
<keyword evidence="5" id="KW-0378">Hydrolase</keyword>
<dbReference type="Pfam" id="PF00905">
    <property type="entry name" value="Transpeptidase"/>
    <property type="match status" value="1"/>
</dbReference>
<dbReference type="Gene3D" id="3.40.710.10">
    <property type="entry name" value="DD-peptidase/beta-lactamase superfamily"/>
    <property type="match status" value="1"/>
</dbReference>
<dbReference type="InterPro" id="IPR001460">
    <property type="entry name" value="PCN-bd_Tpept"/>
</dbReference>
<name>A0A150WFM3_BDEBC</name>
<reference evidence="9 10" key="1">
    <citation type="submission" date="2016-03" db="EMBL/GenBank/DDBJ databases">
        <authorList>
            <person name="Ploux O."/>
        </authorList>
    </citation>
    <scope>NUCLEOTIDE SEQUENCE [LARGE SCALE GENOMIC DNA]</scope>
    <source>
        <strain evidence="9 10">BER2</strain>
    </source>
</reference>
<proteinExistence type="inferred from homology"/>
<evidence type="ECO:0000256" key="5">
    <source>
        <dbReference type="ARBA" id="ARBA00022801"/>
    </source>
</evidence>
<evidence type="ECO:0000256" key="7">
    <source>
        <dbReference type="SAM" id="SignalP"/>
    </source>
</evidence>
<dbReference type="RefSeq" id="WP_063244044.1">
    <property type="nucleotide sequence ID" value="NZ_LUKF01000016.1"/>
</dbReference>
<dbReference type="AlphaFoldDB" id="A0A150WFM3"/>
<comment type="catalytic activity">
    <reaction evidence="1">
        <text>a beta-lactam + H2O = a substituted beta-amino acid</text>
        <dbReference type="Rhea" id="RHEA:20401"/>
        <dbReference type="ChEBI" id="CHEBI:15377"/>
        <dbReference type="ChEBI" id="CHEBI:35627"/>
        <dbReference type="ChEBI" id="CHEBI:140347"/>
        <dbReference type="EC" id="3.5.2.6"/>
    </reaction>
</comment>
<dbReference type="PANTHER" id="PTHR30627:SF6">
    <property type="entry name" value="BETA-LACTAMASE YBXI-RELATED"/>
    <property type="match status" value="1"/>
</dbReference>
<comment type="similarity">
    <text evidence="2">Belongs to the class-D beta-lactamase family.</text>
</comment>
<evidence type="ECO:0000313" key="9">
    <source>
        <dbReference type="EMBL" id="KYG61898.1"/>
    </source>
</evidence>
<dbReference type="GO" id="GO:0005886">
    <property type="term" value="C:plasma membrane"/>
    <property type="evidence" value="ECO:0007669"/>
    <property type="project" value="TreeGrafter"/>
</dbReference>
<dbReference type="EMBL" id="LUKF01000016">
    <property type="protein sequence ID" value="KYG61898.1"/>
    <property type="molecule type" value="Genomic_DNA"/>
</dbReference>
<dbReference type="GO" id="GO:0008658">
    <property type="term" value="F:penicillin binding"/>
    <property type="evidence" value="ECO:0007669"/>
    <property type="project" value="InterPro"/>
</dbReference>